<dbReference type="CDD" id="cd04301">
    <property type="entry name" value="NAT_SF"/>
    <property type="match status" value="1"/>
</dbReference>
<proteinExistence type="predicted"/>
<keyword evidence="1 3" id="KW-0808">Transferase</keyword>
<dbReference type="InterPro" id="IPR000182">
    <property type="entry name" value="GNAT_dom"/>
</dbReference>
<dbReference type="GO" id="GO:0008080">
    <property type="term" value="F:N-acetyltransferase activity"/>
    <property type="evidence" value="ECO:0007669"/>
    <property type="project" value="InterPro"/>
</dbReference>
<gene>
    <name evidence="3" type="ORF">DDY73_04380</name>
</gene>
<dbReference type="Gene3D" id="3.40.630.30">
    <property type="match status" value="1"/>
</dbReference>
<evidence type="ECO:0000313" key="4">
    <source>
        <dbReference type="Proteomes" id="UP000262954"/>
    </source>
</evidence>
<protein>
    <submittedName>
        <fullName evidence="3">N-acetyltransferase</fullName>
    </submittedName>
</protein>
<dbReference type="RefSeq" id="WP_195595819.1">
    <property type="nucleotide sequence ID" value="NZ_CAUAJF010000030.1"/>
</dbReference>
<accession>A0A316R309</accession>
<reference evidence="3 4" key="1">
    <citation type="journal article" date="2018" name="Nat. Biotechnol.">
        <title>A standardized bacterial taxonomy based on genome phylogeny substantially revises the tree of life.</title>
        <authorList>
            <person name="Parks D.H."/>
            <person name="Chuvochina M."/>
            <person name="Waite D.W."/>
            <person name="Rinke C."/>
            <person name="Skarshewski A."/>
            <person name="Chaumeil P.A."/>
            <person name="Hugenholtz P."/>
        </authorList>
    </citation>
    <scope>NUCLEOTIDE SEQUENCE [LARGE SCALE GENOMIC DNA]</scope>
    <source>
        <strain evidence="3">UBA11482</strain>
    </source>
</reference>
<dbReference type="Proteomes" id="UP000262954">
    <property type="component" value="Unassembled WGS sequence"/>
</dbReference>
<dbReference type="EMBL" id="DNWC01000057">
    <property type="protein sequence ID" value="HBJ08219.1"/>
    <property type="molecule type" value="Genomic_DNA"/>
</dbReference>
<name>A0A316R309_9BACT</name>
<dbReference type="InterPro" id="IPR016181">
    <property type="entry name" value="Acyl_CoA_acyltransferase"/>
</dbReference>
<dbReference type="AlphaFoldDB" id="A0A316R309"/>
<sequence>MMTIRLAKENDIEEIMGLITRTVISGQSSSGWNETYPTKEIFVKDIDNQYLYVYEDNHIVVGIISLIPGPDPDYQSIIWKNSGTSPLVLHRLCVDPHRQREGIGSRLMNFAETFGREQGYTSLQLDTRISNHTAANLYEQLGYTKTGTITRNRGNFICYEKKL</sequence>
<evidence type="ECO:0000313" key="3">
    <source>
        <dbReference type="EMBL" id="HBJ08219.1"/>
    </source>
</evidence>
<dbReference type="Pfam" id="PF00583">
    <property type="entry name" value="Acetyltransf_1"/>
    <property type="match status" value="1"/>
</dbReference>
<feature type="domain" description="N-acetyltransferase" evidence="2">
    <location>
        <begin position="2"/>
        <end position="163"/>
    </location>
</feature>
<dbReference type="InterPro" id="IPR050769">
    <property type="entry name" value="NAT_camello-type"/>
</dbReference>
<dbReference type="PROSITE" id="PS51186">
    <property type="entry name" value="GNAT"/>
    <property type="match status" value="1"/>
</dbReference>
<dbReference type="SUPFAM" id="SSF55729">
    <property type="entry name" value="Acyl-CoA N-acyltransferases (Nat)"/>
    <property type="match status" value="1"/>
</dbReference>
<evidence type="ECO:0000259" key="2">
    <source>
        <dbReference type="PROSITE" id="PS51186"/>
    </source>
</evidence>
<evidence type="ECO:0000256" key="1">
    <source>
        <dbReference type="ARBA" id="ARBA00022679"/>
    </source>
</evidence>
<comment type="caution">
    <text evidence="3">The sequence shown here is derived from an EMBL/GenBank/DDBJ whole genome shotgun (WGS) entry which is preliminary data.</text>
</comment>
<dbReference type="PANTHER" id="PTHR13947">
    <property type="entry name" value="GNAT FAMILY N-ACETYLTRANSFERASE"/>
    <property type="match status" value="1"/>
</dbReference>
<organism evidence="3 4">
    <name type="scientific">Coprobacter fastidiosus</name>
    <dbReference type="NCBI Taxonomy" id="1099853"/>
    <lineage>
        <taxon>Bacteria</taxon>
        <taxon>Pseudomonadati</taxon>
        <taxon>Bacteroidota</taxon>
        <taxon>Bacteroidia</taxon>
        <taxon>Bacteroidales</taxon>
        <taxon>Barnesiellaceae</taxon>
        <taxon>Coprobacter</taxon>
    </lineage>
</organism>
<dbReference type="PANTHER" id="PTHR13947:SF37">
    <property type="entry name" value="LD18367P"/>
    <property type="match status" value="1"/>
</dbReference>